<proteinExistence type="predicted"/>
<evidence type="ECO:0000313" key="2">
    <source>
        <dbReference type="EMBL" id="TKW48177.1"/>
    </source>
</evidence>
<dbReference type="AlphaFoldDB" id="A0A4U6X4B0"/>
<gene>
    <name evidence="2" type="ORF">CTA1_5759</name>
</gene>
<protein>
    <submittedName>
        <fullName evidence="2">Uncharacterized protein</fullName>
    </submittedName>
</protein>
<keyword evidence="3" id="KW-1185">Reference proteome</keyword>
<dbReference type="Proteomes" id="UP000310108">
    <property type="component" value="Unassembled WGS sequence"/>
</dbReference>
<feature type="non-terminal residue" evidence="2">
    <location>
        <position position="1"/>
    </location>
</feature>
<feature type="region of interest" description="Disordered" evidence="1">
    <location>
        <begin position="43"/>
        <end position="98"/>
    </location>
</feature>
<name>A0A4U6X4B0_9PEZI</name>
<reference evidence="2 3" key="1">
    <citation type="journal article" date="2019" name="PLoS ONE">
        <title>Comparative genome analysis indicates high evolutionary potential of pathogenicity genes in Colletotrichum tanaceti.</title>
        <authorList>
            <person name="Lelwala R.V."/>
            <person name="Korhonen P.K."/>
            <person name="Young N.D."/>
            <person name="Scott J.B."/>
            <person name="Ades P.A."/>
            <person name="Gasser R.B."/>
            <person name="Taylor P.W.J."/>
        </authorList>
    </citation>
    <scope>NUCLEOTIDE SEQUENCE [LARGE SCALE GENOMIC DNA]</scope>
    <source>
        <strain evidence="2">BRIP57314</strain>
    </source>
</reference>
<comment type="caution">
    <text evidence="2">The sequence shown here is derived from an EMBL/GenBank/DDBJ whole genome shotgun (WGS) entry which is preliminary data.</text>
</comment>
<evidence type="ECO:0000313" key="3">
    <source>
        <dbReference type="Proteomes" id="UP000310108"/>
    </source>
</evidence>
<accession>A0A4U6X4B0</accession>
<evidence type="ECO:0000256" key="1">
    <source>
        <dbReference type="SAM" id="MobiDB-lite"/>
    </source>
</evidence>
<dbReference type="EMBL" id="PJEX01001561">
    <property type="protein sequence ID" value="TKW48177.1"/>
    <property type="molecule type" value="Genomic_DNA"/>
</dbReference>
<sequence>ATSSVWGVRLAVTSDPFDGQTFDGPCPKRVHYMTVVWFGSSNALEQGRRRKRRGHSRGVSSSDLDSHVRPPPPVWKPGSMKPASLSLSNEEDQHNGTA</sequence>
<organism evidence="2 3">
    <name type="scientific">Colletotrichum tanaceti</name>
    <dbReference type="NCBI Taxonomy" id="1306861"/>
    <lineage>
        <taxon>Eukaryota</taxon>
        <taxon>Fungi</taxon>
        <taxon>Dikarya</taxon>
        <taxon>Ascomycota</taxon>
        <taxon>Pezizomycotina</taxon>
        <taxon>Sordariomycetes</taxon>
        <taxon>Hypocreomycetidae</taxon>
        <taxon>Glomerellales</taxon>
        <taxon>Glomerellaceae</taxon>
        <taxon>Colletotrichum</taxon>
        <taxon>Colletotrichum destructivum species complex</taxon>
    </lineage>
</organism>